<comment type="caution">
    <text evidence="2">The sequence shown here is derived from an EMBL/GenBank/DDBJ whole genome shotgun (WGS) entry which is preliminary data.</text>
</comment>
<dbReference type="InterPro" id="IPR003489">
    <property type="entry name" value="RHF/RaiA"/>
</dbReference>
<accession>A0AAE3JQW6</accession>
<dbReference type="InterPro" id="IPR036567">
    <property type="entry name" value="RHF-like"/>
</dbReference>
<dbReference type="Pfam" id="PF02482">
    <property type="entry name" value="Ribosomal_S30AE"/>
    <property type="match status" value="1"/>
</dbReference>
<keyword evidence="3" id="KW-1185">Reference proteome</keyword>
<proteinExistence type="predicted"/>
<dbReference type="AlphaFoldDB" id="A0AAE3JQW6"/>
<evidence type="ECO:0000256" key="1">
    <source>
        <dbReference type="SAM" id="MobiDB-lite"/>
    </source>
</evidence>
<reference evidence="2" key="1">
    <citation type="submission" date="2023-02" db="EMBL/GenBank/DDBJ databases">
        <title>Genome of Flavobacteriaceae gen. nov. sp. strain F89.</title>
        <authorList>
            <person name="Wang Y."/>
        </authorList>
    </citation>
    <scope>NUCLEOTIDE SEQUENCE</scope>
    <source>
        <strain evidence="2">F89</strain>
    </source>
</reference>
<dbReference type="Proteomes" id="UP001200642">
    <property type="component" value="Unassembled WGS sequence"/>
</dbReference>
<sequence length="104" mass="12053">MNVRIEYIQMPVSESMNTKVRRKLDKLVKKFDSIVKAEVTFKQDNDPAGQGKSCAIEVHAPGARLYVRSYSDNFEKSLNESTRDLKRKLRKRKTAMQRHRGVTP</sequence>
<dbReference type="Gene3D" id="3.30.160.100">
    <property type="entry name" value="Ribosome hibernation promotion factor-like"/>
    <property type="match status" value="1"/>
</dbReference>
<evidence type="ECO:0000313" key="3">
    <source>
        <dbReference type="Proteomes" id="UP001200642"/>
    </source>
</evidence>
<dbReference type="RefSeq" id="WP_317903469.1">
    <property type="nucleotide sequence ID" value="NZ_JAIRBC010000029.1"/>
</dbReference>
<evidence type="ECO:0000313" key="2">
    <source>
        <dbReference type="EMBL" id="MCG2462329.1"/>
    </source>
</evidence>
<protein>
    <submittedName>
        <fullName evidence="2">HPF/RaiA family ribosome-associated protein</fullName>
    </submittedName>
</protein>
<gene>
    <name evidence="2" type="ORF">K8352_16325</name>
</gene>
<dbReference type="SUPFAM" id="SSF69754">
    <property type="entry name" value="Ribosome binding protein Y (YfiA homologue)"/>
    <property type="match status" value="1"/>
</dbReference>
<name>A0AAE3JQW6_9FLAO</name>
<dbReference type="EMBL" id="JAIRBC010000029">
    <property type="protein sequence ID" value="MCG2462329.1"/>
    <property type="molecule type" value="Genomic_DNA"/>
</dbReference>
<feature type="region of interest" description="Disordered" evidence="1">
    <location>
        <begin position="79"/>
        <end position="104"/>
    </location>
</feature>
<organism evidence="2 3">
    <name type="scientific">Cerina litoralis</name>
    <dbReference type="NCBI Taxonomy" id="2874477"/>
    <lineage>
        <taxon>Bacteria</taxon>
        <taxon>Pseudomonadati</taxon>
        <taxon>Bacteroidota</taxon>
        <taxon>Flavobacteriia</taxon>
        <taxon>Flavobacteriales</taxon>
        <taxon>Flavobacteriaceae</taxon>
        <taxon>Cerina</taxon>
    </lineage>
</organism>
<feature type="compositionally biased region" description="Basic residues" evidence="1">
    <location>
        <begin position="85"/>
        <end position="104"/>
    </location>
</feature>